<dbReference type="PATRIC" id="fig|1807.14.peg.1823"/>
<sequence>MHDRSGLRTLVVGGSRGLGRGVAIAFHEAGADVVVVARSAEPLAALAAAHPGIGTEIADATDDGSATRLIDRCRPNVLILAAGATPVMAQLQNLGWDAFSTNWHSDVKIAFTWLRAALSAPLPPGSRIVVFGSGAALDGSPLSGGYAGAKATQRFLAEYGQQWSDRDGLRITVTTVMPRMTPHGDVGRAGIRAYARLRGQSEEEFVENSGALLTRQIAGSAVVDLVRTDSSALARAYLLTAGGCAPVG</sequence>
<dbReference type="RefSeq" id="WP_048422841.1">
    <property type="nucleotide sequence ID" value="NZ_JYNU01000009.1"/>
</dbReference>
<comment type="caution">
    <text evidence="3">The sequence shown here is derived from an EMBL/GenBank/DDBJ whole genome shotgun (WGS) entry which is preliminary data.</text>
</comment>
<comment type="similarity">
    <text evidence="1">Belongs to the short-chain dehydrogenases/reductases (SDR) family.</text>
</comment>
<dbReference type="InterPro" id="IPR036291">
    <property type="entry name" value="NAD(P)-bd_dom_sf"/>
</dbReference>
<evidence type="ECO:0000313" key="3">
    <source>
        <dbReference type="EMBL" id="KMO77906.1"/>
    </source>
</evidence>
<accession>A0A0J6YZV2</accession>
<dbReference type="InterPro" id="IPR002347">
    <property type="entry name" value="SDR_fam"/>
</dbReference>
<dbReference type="Gene3D" id="3.40.50.720">
    <property type="entry name" value="NAD(P)-binding Rossmann-like Domain"/>
    <property type="match status" value="1"/>
</dbReference>
<dbReference type="GO" id="GO:0016491">
    <property type="term" value="F:oxidoreductase activity"/>
    <property type="evidence" value="ECO:0007669"/>
    <property type="project" value="UniProtKB-KW"/>
</dbReference>
<gene>
    <name evidence="3" type="ORF">MOBUDSM44075_01816</name>
</gene>
<proteinExistence type="inferred from homology"/>
<evidence type="ECO:0000256" key="2">
    <source>
        <dbReference type="ARBA" id="ARBA00023002"/>
    </source>
</evidence>
<dbReference type="Pfam" id="PF00106">
    <property type="entry name" value="adh_short"/>
    <property type="match status" value="1"/>
</dbReference>
<evidence type="ECO:0000313" key="4">
    <source>
        <dbReference type="Proteomes" id="UP000036313"/>
    </source>
</evidence>
<dbReference type="Proteomes" id="UP000036313">
    <property type="component" value="Unassembled WGS sequence"/>
</dbReference>
<name>A0A0J6YZV2_9MYCO</name>
<dbReference type="PANTHER" id="PTHR43669:SF3">
    <property type="entry name" value="ALCOHOL DEHYDROGENASE, PUTATIVE (AFU_ORTHOLOGUE AFUA_3G03445)-RELATED"/>
    <property type="match status" value="1"/>
</dbReference>
<evidence type="ECO:0000256" key="1">
    <source>
        <dbReference type="ARBA" id="ARBA00006484"/>
    </source>
</evidence>
<dbReference type="CDD" id="cd05233">
    <property type="entry name" value="SDR_c"/>
    <property type="match status" value="1"/>
</dbReference>
<keyword evidence="2" id="KW-0560">Oxidoreductase</keyword>
<reference evidence="3 4" key="1">
    <citation type="journal article" date="2015" name="Genome Biol. Evol.">
        <title>Characterization of Three Mycobacterium spp. with Potential Use in Bioremediation by Genome Sequencing and Comparative Genomics.</title>
        <authorList>
            <person name="Das S."/>
            <person name="Pettersson B.M."/>
            <person name="Behra P.R."/>
            <person name="Ramesh M."/>
            <person name="Dasgupta S."/>
            <person name="Bhattacharya A."/>
            <person name="Kirsebom L.A."/>
        </authorList>
    </citation>
    <scope>NUCLEOTIDE SEQUENCE [LARGE SCALE GENOMIC DNA]</scope>
    <source>
        <strain evidence="3 4">DSM 44075</strain>
    </source>
</reference>
<dbReference type="AlphaFoldDB" id="A0A0J6YZV2"/>
<dbReference type="PANTHER" id="PTHR43669">
    <property type="entry name" value="5-KETO-D-GLUCONATE 5-REDUCTASE"/>
    <property type="match status" value="1"/>
</dbReference>
<dbReference type="SUPFAM" id="SSF51735">
    <property type="entry name" value="NAD(P)-binding Rossmann-fold domains"/>
    <property type="match status" value="1"/>
</dbReference>
<dbReference type="EMBL" id="JYNU01000009">
    <property type="protein sequence ID" value="KMO77906.1"/>
    <property type="molecule type" value="Genomic_DNA"/>
</dbReference>
<protein>
    <submittedName>
        <fullName evidence="3">Short chain dehydrogenase</fullName>
    </submittedName>
</protein>
<organism evidence="3 4">
    <name type="scientific">Mycolicibacterium obuense</name>
    <dbReference type="NCBI Taxonomy" id="1807"/>
    <lineage>
        <taxon>Bacteria</taxon>
        <taxon>Bacillati</taxon>
        <taxon>Actinomycetota</taxon>
        <taxon>Actinomycetes</taxon>
        <taxon>Mycobacteriales</taxon>
        <taxon>Mycobacteriaceae</taxon>
        <taxon>Mycolicibacterium</taxon>
    </lineage>
</organism>